<accession>A0ABP6W2T1</accession>
<evidence type="ECO:0000313" key="1">
    <source>
        <dbReference type="EMBL" id="GAA3543295.1"/>
    </source>
</evidence>
<gene>
    <name evidence="1" type="ORF">GCM10022394_24060</name>
</gene>
<reference evidence="2" key="1">
    <citation type="journal article" date="2019" name="Int. J. Syst. Evol. Microbiol.">
        <title>The Global Catalogue of Microorganisms (GCM) 10K type strain sequencing project: providing services to taxonomists for standard genome sequencing and annotation.</title>
        <authorList>
            <consortium name="The Broad Institute Genomics Platform"/>
            <consortium name="The Broad Institute Genome Sequencing Center for Infectious Disease"/>
            <person name="Wu L."/>
            <person name="Ma J."/>
        </authorList>
    </citation>
    <scope>NUCLEOTIDE SEQUENCE [LARGE SCALE GENOMIC DNA]</scope>
    <source>
        <strain evidence="2">JCM 17110</strain>
    </source>
</reference>
<evidence type="ECO:0008006" key="3">
    <source>
        <dbReference type="Google" id="ProtNLM"/>
    </source>
</evidence>
<proteinExistence type="predicted"/>
<sequence>MHLAVDAYTHKVIVAEISLENAADNEVLPTLLNPLQRRSSLGDVKVMNKVIGLGMPVRQPTS</sequence>
<organism evidence="1 2">
    <name type="scientific">Zobellella aerophila</name>
    <dbReference type="NCBI Taxonomy" id="870480"/>
    <lineage>
        <taxon>Bacteria</taxon>
        <taxon>Pseudomonadati</taxon>
        <taxon>Pseudomonadota</taxon>
        <taxon>Gammaproteobacteria</taxon>
        <taxon>Aeromonadales</taxon>
        <taxon>Aeromonadaceae</taxon>
        <taxon>Zobellella</taxon>
    </lineage>
</organism>
<evidence type="ECO:0000313" key="2">
    <source>
        <dbReference type="Proteomes" id="UP001500795"/>
    </source>
</evidence>
<protein>
    <recommendedName>
        <fullName evidence="3">Transposase IS4-like domain-containing protein</fullName>
    </recommendedName>
</protein>
<name>A0ABP6W2T1_9GAMM</name>
<dbReference type="Proteomes" id="UP001500795">
    <property type="component" value="Unassembled WGS sequence"/>
</dbReference>
<dbReference type="EMBL" id="BAABCX010000003">
    <property type="protein sequence ID" value="GAA3543295.1"/>
    <property type="molecule type" value="Genomic_DNA"/>
</dbReference>
<keyword evidence="2" id="KW-1185">Reference proteome</keyword>
<comment type="caution">
    <text evidence="1">The sequence shown here is derived from an EMBL/GenBank/DDBJ whole genome shotgun (WGS) entry which is preliminary data.</text>
</comment>